<dbReference type="InterPro" id="IPR002408">
    <property type="entry name" value="Natriuretic_peptide_brain"/>
</dbReference>
<keyword evidence="6" id="KW-1015">Disulfide bond</keyword>
<comment type="subcellular location">
    <subcellularLocation>
        <location evidence="1 7">Secreted</location>
    </subcellularLocation>
</comment>
<evidence type="ECO:0000256" key="2">
    <source>
        <dbReference type="ARBA" id="ARBA00009041"/>
    </source>
</evidence>
<evidence type="ECO:0000313" key="10">
    <source>
        <dbReference type="EMBL" id="BBC20603.1"/>
    </source>
</evidence>
<sequence>MRAAFVWGLLLPLLYHLYPGAQAHSLARAAATDLDQLKSVLQRLEASLSAAPDEDQEPRDYALEPESPRGLSSRGTEPDEPSQRNQLLDLLLSARRSSSGCFGARMDRIGNASGLGCGRG</sequence>
<dbReference type="AlphaFoldDB" id="A0A2Z5WP65"/>
<dbReference type="InterPro" id="IPR000663">
    <property type="entry name" value="Natr_peptide"/>
</dbReference>
<reference evidence="10" key="1">
    <citation type="submission" date="2017-12" db="EMBL/GenBank/DDBJ databases">
        <title>Role of antidipsogenic natriuretic peptides in terrestrialization of teleosts.</title>
        <authorList>
            <person name="Katayama Y."/>
            <person name="Takei Y."/>
            <person name="Kusakabe M."/>
            <person name="Sakamoto T."/>
        </authorList>
    </citation>
    <scope>NUCLEOTIDE SEQUENCE</scope>
    <source>
        <tissue evidence="10">Heart</tissue>
    </source>
</reference>
<keyword evidence="5 7" id="KW-0838">Vasoactive</keyword>
<evidence type="ECO:0000256" key="8">
    <source>
        <dbReference type="SAM" id="MobiDB-lite"/>
    </source>
</evidence>
<dbReference type="GO" id="GO:0097746">
    <property type="term" value="P:blood vessel diameter maintenance"/>
    <property type="evidence" value="ECO:0007669"/>
    <property type="project" value="UniProtKB-KW"/>
</dbReference>
<evidence type="ECO:0000256" key="7">
    <source>
        <dbReference type="RuleBase" id="RU003686"/>
    </source>
</evidence>
<keyword evidence="4 9" id="KW-0732">Signal</keyword>
<proteinExistence type="evidence at transcript level"/>
<evidence type="ECO:0000256" key="3">
    <source>
        <dbReference type="ARBA" id="ARBA00022525"/>
    </source>
</evidence>
<gene>
    <name evidence="10" type="primary">anp</name>
</gene>
<evidence type="ECO:0000256" key="5">
    <source>
        <dbReference type="ARBA" id="ARBA00022858"/>
    </source>
</evidence>
<evidence type="ECO:0000256" key="6">
    <source>
        <dbReference type="ARBA" id="ARBA00023157"/>
    </source>
</evidence>
<dbReference type="GO" id="GO:0007168">
    <property type="term" value="P:receptor guanylyl cyclase signaling pathway"/>
    <property type="evidence" value="ECO:0007669"/>
    <property type="project" value="TreeGrafter"/>
</dbReference>
<feature type="region of interest" description="Disordered" evidence="8">
    <location>
        <begin position="48"/>
        <end position="87"/>
    </location>
</feature>
<dbReference type="GO" id="GO:0006182">
    <property type="term" value="P:cGMP biosynthetic process"/>
    <property type="evidence" value="ECO:0007669"/>
    <property type="project" value="TreeGrafter"/>
</dbReference>
<dbReference type="GO" id="GO:0007218">
    <property type="term" value="P:neuropeptide signaling pathway"/>
    <property type="evidence" value="ECO:0007669"/>
    <property type="project" value="TreeGrafter"/>
</dbReference>
<dbReference type="PANTHER" id="PTHR14066:SF10">
    <property type="entry name" value="NATRIURETIC PEPTIDES B"/>
    <property type="match status" value="1"/>
</dbReference>
<dbReference type="InterPro" id="IPR030480">
    <property type="entry name" value="Natr_peptide_CS"/>
</dbReference>
<dbReference type="GO" id="GO:0003085">
    <property type="term" value="P:negative regulation of systemic arterial blood pressure"/>
    <property type="evidence" value="ECO:0007669"/>
    <property type="project" value="TreeGrafter"/>
</dbReference>
<dbReference type="GO" id="GO:0005737">
    <property type="term" value="C:cytoplasm"/>
    <property type="evidence" value="ECO:0007669"/>
    <property type="project" value="TreeGrafter"/>
</dbReference>
<name>A0A2Z5WP65_9GOBI</name>
<dbReference type="GO" id="GO:0019934">
    <property type="term" value="P:cGMP-mediated signaling"/>
    <property type="evidence" value="ECO:0007669"/>
    <property type="project" value="TreeGrafter"/>
</dbReference>
<feature type="chain" id="PRO_5016458714" evidence="9">
    <location>
        <begin position="24"/>
        <end position="120"/>
    </location>
</feature>
<dbReference type="PRINTS" id="PR00712">
    <property type="entry name" value="BNATPEPTIDE"/>
</dbReference>
<dbReference type="EMBL" id="LC348996">
    <property type="protein sequence ID" value="BBC20603.1"/>
    <property type="molecule type" value="mRNA"/>
</dbReference>
<keyword evidence="3" id="KW-0964">Secreted</keyword>
<dbReference type="GO" id="GO:0005179">
    <property type="term" value="F:hormone activity"/>
    <property type="evidence" value="ECO:0007669"/>
    <property type="project" value="InterPro"/>
</dbReference>
<dbReference type="PANTHER" id="PTHR14066">
    <property type="entry name" value="ATRIAL NATRIURETIC FACTOR PRECURSOR"/>
    <property type="match status" value="1"/>
</dbReference>
<comment type="similarity">
    <text evidence="2 7">Belongs to the natriuretic peptide family.</text>
</comment>
<evidence type="ECO:0000256" key="4">
    <source>
        <dbReference type="ARBA" id="ARBA00022729"/>
    </source>
</evidence>
<feature type="signal peptide" evidence="9">
    <location>
        <begin position="1"/>
        <end position="23"/>
    </location>
</feature>
<dbReference type="InterPro" id="IPR050787">
    <property type="entry name" value="Natriuretic_peptide"/>
</dbReference>
<organism evidence="10">
    <name type="scientific">Periophthalmus modestus</name>
    <name type="common">shuttles hoppfish</name>
    <dbReference type="NCBI Taxonomy" id="146921"/>
    <lineage>
        <taxon>Eukaryota</taxon>
        <taxon>Metazoa</taxon>
        <taxon>Chordata</taxon>
        <taxon>Craniata</taxon>
        <taxon>Vertebrata</taxon>
        <taxon>Euteleostomi</taxon>
        <taxon>Actinopterygii</taxon>
        <taxon>Neopterygii</taxon>
        <taxon>Teleostei</taxon>
        <taxon>Neoteleostei</taxon>
        <taxon>Acanthomorphata</taxon>
        <taxon>Gobiaria</taxon>
        <taxon>Gobiiformes</taxon>
        <taxon>Gobioidei</taxon>
        <taxon>Gobiidae</taxon>
        <taxon>Oxudercinae</taxon>
        <taxon>Periophthalmus</taxon>
    </lineage>
</organism>
<protein>
    <submittedName>
        <fullName evidence="10">Atrial natriuretic peptide</fullName>
    </submittedName>
</protein>
<dbReference type="PROSITE" id="PS00263">
    <property type="entry name" value="NATRIURETIC_PEPTIDE"/>
    <property type="match status" value="1"/>
</dbReference>
<dbReference type="GO" id="GO:0005615">
    <property type="term" value="C:extracellular space"/>
    <property type="evidence" value="ECO:0007669"/>
    <property type="project" value="TreeGrafter"/>
</dbReference>
<evidence type="ECO:0000256" key="9">
    <source>
        <dbReference type="SAM" id="SignalP"/>
    </source>
</evidence>
<dbReference type="SMART" id="SM00183">
    <property type="entry name" value="NAT_PEP"/>
    <property type="match status" value="1"/>
</dbReference>
<dbReference type="PRINTS" id="PR00710">
    <property type="entry name" value="NATPEPTIDES"/>
</dbReference>
<accession>A0A2Z5WP65</accession>
<evidence type="ECO:0000256" key="1">
    <source>
        <dbReference type="ARBA" id="ARBA00004613"/>
    </source>
</evidence>
<dbReference type="Pfam" id="PF00212">
    <property type="entry name" value="ANP"/>
    <property type="match status" value="1"/>
</dbReference>
<dbReference type="GO" id="GO:0051427">
    <property type="term" value="F:hormone receptor binding"/>
    <property type="evidence" value="ECO:0007669"/>
    <property type="project" value="TreeGrafter"/>
</dbReference>